<dbReference type="EMBL" id="CAAHFH010000002">
    <property type="protein sequence ID" value="VGO20805.1"/>
    <property type="molecule type" value="Genomic_DNA"/>
</dbReference>
<dbReference type="InterPro" id="IPR011013">
    <property type="entry name" value="Gal_mutarotase_sf_dom"/>
</dbReference>
<accession>A0A6C2UKP4</accession>
<dbReference type="AlphaFoldDB" id="A0A6C2UKP4"/>
<dbReference type="Proteomes" id="UP000346198">
    <property type="component" value="Unassembled WGS sequence"/>
</dbReference>
<feature type="domain" description="Glycosyl hydrolases family 38 C-terminal" evidence="2">
    <location>
        <begin position="206"/>
        <end position="277"/>
    </location>
</feature>
<dbReference type="GO" id="GO:0009313">
    <property type="term" value="P:oligosaccharide catabolic process"/>
    <property type="evidence" value="ECO:0007669"/>
    <property type="project" value="TreeGrafter"/>
</dbReference>
<dbReference type="GO" id="GO:0030246">
    <property type="term" value="F:carbohydrate binding"/>
    <property type="evidence" value="ECO:0007669"/>
    <property type="project" value="InterPro"/>
</dbReference>
<dbReference type="InterPro" id="IPR011682">
    <property type="entry name" value="Glyco_hydro_38_C"/>
</dbReference>
<dbReference type="GO" id="GO:0006013">
    <property type="term" value="P:mannose metabolic process"/>
    <property type="evidence" value="ECO:0007669"/>
    <property type="project" value="InterPro"/>
</dbReference>
<evidence type="ECO:0000313" key="4">
    <source>
        <dbReference type="Proteomes" id="UP000346198"/>
    </source>
</evidence>
<organism evidence="3 4">
    <name type="scientific">Pontiella sulfatireligans</name>
    <dbReference type="NCBI Taxonomy" id="2750658"/>
    <lineage>
        <taxon>Bacteria</taxon>
        <taxon>Pseudomonadati</taxon>
        <taxon>Kiritimatiellota</taxon>
        <taxon>Kiritimatiellia</taxon>
        <taxon>Kiritimatiellales</taxon>
        <taxon>Pontiellaceae</taxon>
        <taxon>Pontiella</taxon>
    </lineage>
</organism>
<dbReference type="Gene3D" id="2.60.40.2220">
    <property type="match status" value="1"/>
</dbReference>
<dbReference type="GO" id="GO:0004559">
    <property type="term" value="F:alpha-mannosidase activity"/>
    <property type="evidence" value="ECO:0007669"/>
    <property type="project" value="InterPro"/>
</dbReference>
<dbReference type="Pfam" id="PF17677">
    <property type="entry name" value="Glyco_hydro38C2"/>
    <property type="match status" value="1"/>
</dbReference>
<gene>
    <name evidence="3" type="ORF">SCARR_02872</name>
</gene>
<proteinExistence type="predicted"/>
<feature type="domain" description="Glycosyl hydrolase family 38 C-terminal" evidence="1">
    <location>
        <begin position="8"/>
        <end position="145"/>
    </location>
</feature>
<evidence type="ECO:0000259" key="1">
    <source>
        <dbReference type="Pfam" id="PF07748"/>
    </source>
</evidence>
<dbReference type="PANTHER" id="PTHR46017:SF1">
    <property type="entry name" value="ALPHA-MANNOSIDASE 2C1"/>
    <property type="match status" value="1"/>
</dbReference>
<dbReference type="SUPFAM" id="SSF74650">
    <property type="entry name" value="Galactose mutarotase-like"/>
    <property type="match status" value="1"/>
</dbReference>
<reference evidence="3 4" key="1">
    <citation type="submission" date="2019-04" db="EMBL/GenBank/DDBJ databases">
        <authorList>
            <person name="Van Vliet M D."/>
        </authorList>
    </citation>
    <scope>NUCLEOTIDE SEQUENCE [LARGE SCALE GENOMIC DNA]</scope>
    <source>
        <strain evidence="3 4">F21</strain>
    </source>
</reference>
<name>A0A6C2UKP4_9BACT</name>
<evidence type="ECO:0000259" key="2">
    <source>
        <dbReference type="Pfam" id="PF17677"/>
    </source>
</evidence>
<sequence>MFPAAPATSIEVVESGPLRACLEIKRAILNSSIVQRVSLTHNGARLDFRTEVDWNERHVLLKAAFPLELRTPQTSFEIQWGHVKRPTHQNTSWDWAKFESCAQKWIDLSEPDYGVSLLNDCKYGHDVKDNVMRITLLRSPAMPDPDADAGHHEFTYSLLPHSGGLSSETIRQAYALNDPLIAFQATTEPCATANTPTSMFSLDRDNVLIETIKQAEDGNGIIVRPYETLGTRCTVSLQSDFKIQSCTIVNLLEKQLQPLKPAGSEIRFDIKPFEILSLRLTMAE</sequence>
<dbReference type="PANTHER" id="PTHR46017">
    <property type="entry name" value="ALPHA-MANNOSIDASE 2C1"/>
    <property type="match status" value="1"/>
</dbReference>
<keyword evidence="4" id="KW-1185">Reference proteome</keyword>
<evidence type="ECO:0008006" key="5">
    <source>
        <dbReference type="Google" id="ProtNLM"/>
    </source>
</evidence>
<evidence type="ECO:0000313" key="3">
    <source>
        <dbReference type="EMBL" id="VGO20805.1"/>
    </source>
</evidence>
<dbReference type="Pfam" id="PF07748">
    <property type="entry name" value="Glyco_hydro_38C"/>
    <property type="match status" value="1"/>
</dbReference>
<dbReference type="InterPro" id="IPR041147">
    <property type="entry name" value="GH38_C"/>
</dbReference>
<protein>
    <recommendedName>
        <fullName evidence="5">Mannosylglycerate hydrolase</fullName>
    </recommendedName>
</protein>
<dbReference type="Gene3D" id="2.70.98.30">
    <property type="entry name" value="Golgi alpha-mannosidase II, domain 4"/>
    <property type="match status" value="1"/>
</dbReference>